<dbReference type="AlphaFoldDB" id="A0A849I248"/>
<name>A0A849I248_9HYPH</name>
<reference evidence="1 2" key="1">
    <citation type="submission" date="2020-04" db="EMBL/GenBank/DDBJ databases">
        <title>Enterovirga sp. isolate from soil.</title>
        <authorList>
            <person name="Chea S."/>
            <person name="Kim D.-U."/>
        </authorList>
    </citation>
    <scope>NUCLEOTIDE SEQUENCE [LARGE SCALE GENOMIC DNA]</scope>
    <source>
        <strain evidence="1 2">DB1703</strain>
    </source>
</reference>
<accession>A0A849I248</accession>
<evidence type="ECO:0000313" key="2">
    <source>
        <dbReference type="Proteomes" id="UP000564885"/>
    </source>
</evidence>
<dbReference type="EMBL" id="JABEPP010000001">
    <property type="protein sequence ID" value="NNM71431.1"/>
    <property type="molecule type" value="Genomic_DNA"/>
</dbReference>
<dbReference type="Proteomes" id="UP000564885">
    <property type="component" value="Unassembled WGS sequence"/>
</dbReference>
<evidence type="ECO:0000313" key="1">
    <source>
        <dbReference type="EMBL" id="NNM71431.1"/>
    </source>
</evidence>
<proteinExistence type="predicted"/>
<protein>
    <submittedName>
        <fullName evidence="1">Uncharacterized protein</fullName>
    </submittedName>
</protein>
<sequence length="150" mass="17135">MAQKQSPAAGRTARGDDQRPYYVYYLGDFDRAGRDAGRSLQEKLTRFAAEKGITVVFETVGVTLDQIRLHRLPTRVPKRKTVADLKWPHAFACELDALPPDQLRHLVQGAINRHLSGYELQVLKIAEESEREWLRTREALFCRSESEAGR</sequence>
<dbReference type="RefSeq" id="WP_171216893.1">
    <property type="nucleotide sequence ID" value="NZ_JABEPP010000001.1"/>
</dbReference>
<comment type="caution">
    <text evidence="1">The sequence shown here is derived from an EMBL/GenBank/DDBJ whole genome shotgun (WGS) entry which is preliminary data.</text>
</comment>
<keyword evidence="2" id="KW-1185">Reference proteome</keyword>
<organism evidence="1 2">
    <name type="scientific">Enterovirga aerilata</name>
    <dbReference type="NCBI Taxonomy" id="2730920"/>
    <lineage>
        <taxon>Bacteria</taxon>
        <taxon>Pseudomonadati</taxon>
        <taxon>Pseudomonadota</taxon>
        <taxon>Alphaproteobacteria</taxon>
        <taxon>Hyphomicrobiales</taxon>
        <taxon>Methylobacteriaceae</taxon>
        <taxon>Enterovirga</taxon>
    </lineage>
</organism>
<gene>
    <name evidence="1" type="ORF">HJG44_03345</name>
</gene>